<evidence type="ECO:0000256" key="9">
    <source>
        <dbReference type="ARBA" id="ARBA00023002"/>
    </source>
</evidence>
<dbReference type="EMBL" id="JH795866">
    <property type="protein sequence ID" value="EJU00745.1"/>
    <property type="molecule type" value="Genomic_DNA"/>
</dbReference>
<evidence type="ECO:0000256" key="4">
    <source>
        <dbReference type="ARBA" id="ARBA00010617"/>
    </source>
</evidence>
<dbReference type="AlphaFoldDB" id="M5FY67"/>
<keyword evidence="5 13" id="KW-0349">Heme</keyword>
<dbReference type="PRINTS" id="PR00463">
    <property type="entry name" value="EP450I"/>
</dbReference>
<evidence type="ECO:0000256" key="2">
    <source>
        <dbReference type="ARBA" id="ARBA00004370"/>
    </source>
</evidence>
<dbReference type="GO" id="GO:0016705">
    <property type="term" value="F:oxidoreductase activity, acting on paired donors, with incorporation or reduction of molecular oxygen"/>
    <property type="evidence" value="ECO:0007669"/>
    <property type="project" value="InterPro"/>
</dbReference>
<reference evidence="15 16" key="1">
    <citation type="journal article" date="2012" name="Science">
        <title>The Paleozoic origin of enzymatic lignin decomposition reconstructed from 31 fungal genomes.</title>
        <authorList>
            <person name="Floudas D."/>
            <person name="Binder M."/>
            <person name="Riley R."/>
            <person name="Barry K."/>
            <person name="Blanchette R.A."/>
            <person name="Henrissat B."/>
            <person name="Martinez A.T."/>
            <person name="Otillar R."/>
            <person name="Spatafora J.W."/>
            <person name="Yadav J.S."/>
            <person name="Aerts A."/>
            <person name="Benoit I."/>
            <person name="Boyd A."/>
            <person name="Carlson A."/>
            <person name="Copeland A."/>
            <person name="Coutinho P.M."/>
            <person name="de Vries R.P."/>
            <person name="Ferreira P."/>
            <person name="Findley K."/>
            <person name="Foster B."/>
            <person name="Gaskell J."/>
            <person name="Glotzer D."/>
            <person name="Gorecki P."/>
            <person name="Heitman J."/>
            <person name="Hesse C."/>
            <person name="Hori C."/>
            <person name="Igarashi K."/>
            <person name="Jurgens J.A."/>
            <person name="Kallen N."/>
            <person name="Kersten P."/>
            <person name="Kohler A."/>
            <person name="Kuees U."/>
            <person name="Kumar T.K.A."/>
            <person name="Kuo A."/>
            <person name="LaButti K."/>
            <person name="Larrondo L.F."/>
            <person name="Lindquist E."/>
            <person name="Ling A."/>
            <person name="Lombard V."/>
            <person name="Lucas S."/>
            <person name="Lundell T."/>
            <person name="Martin R."/>
            <person name="McLaughlin D.J."/>
            <person name="Morgenstern I."/>
            <person name="Morin E."/>
            <person name="Murat C."/>
            <person name="Nagy L.G."/>
            <person name="Nolan M."/>
            <person name="Ohm R.A."/>
            <person name="Patyshakuliyeva A."/>
            <person name="Rokas A."/>
            <person name="Ruiz-Duenas F.J."/>
            <person name="Sabat G."/>
            <person name="Salamov A."/>
            <person name="Samejima M."/>
            <person name="Schmutz J."/>
            <person name="Slot J.C."/>
            <person name="St John F."/>
            <person name="Stenlid J."/>
            <person name="Sun H."/>
            <person name="Sun S."/>
            <person name="Syed K."/>
            <person name="Tsang A."/>
            <person name="Wiebenga A."/>
            <person name="Young D."/>
            <person name="Pisabarro A."/>
            <person name="Eastwood D.C."/>
            <person name="Martin F."/>
            <person name="Cullen D."/>
            <person name="Grigoriev I.V."/>
            <person name="Hibbett D.S."/>
        </authorList>
    </citation>
    <scope>NUCLEOTIDE SEQUENCE [LARGE SCALE GENOMIC DNA]</scope>
    <source>
        <strain evidence="15 16">DJM-731 SS1</strain>
    </source>
</reference>
<evidence type="ECO:0000256" key="13">
    <source>
        <dbReference type="PIRSR" id="PIRSR602401-1"/>
    </source>
</evidence>
<dbReference type="Gene3D" id="1.10.630.10">
    <property type="entry name" value="Cytochrome P450"/>
    <property type="match status" value="1"/>
</dbReference>
<keyword evidence="6" id="KW-0812">Transmembrane</keyword>
<dbReference type="InterPro" id="IPR036396">
    <property type="entry name" value="Cyt_P450_sf"/>
</dbReference>
<evidence type="ECO:0000256" key="6">
    <source>
        <dbReference type="ARBA" id="ARBA00022692"/>
    </source>
</evidence>
<dbReference type="PROSITE" id="PS00086">
    <property type="entry name" value="CYTOCHROME_P450"/>
    <property type="match status" value="1"/>
</dbReference>
<dbReference type="CDD" id="cd11065">
    <property type="entry name" value="CYP64-like"/>
    <property type="match status" value="1"/>
</dbReference>
<dbReference type="RefSeq" id="XP_040627642.1">
    <property type="nucleotide sequence ID" value="XM_040770332.1"/>
</dbReference>
<proteinExistence type="inferred from homology"/>
<comment type="pathway">
    <text evidence="3">Secondary metabolite biosynthesis.</text>
</comment>
<keyword evidence="8" id="KW-1133">Transmembrane helix</keyword>
<organism evidence="15 16">
    <name type="scientific">Dacryopinax primogenitus (strain DJM 731)</name>
    <name type="common">Brown rot fungus</name>
    <dbReference type="NCBI Taxonomy" id="1858805"/>
    <lineage>
        <taxon>Eukaryota</taxon>
        <taxon>Fungi</taxon>
        <taxon>Dikarya</taxon>
        <taxon>Basidiomycota</taxon>
        <taxon>Agaricomycotina</taxon>
        <taxon>Dacrymycetes</taxon>
        <taxon>Dacrymycetales</taxon>
        <taxon>Dacrymycetaceae</taxon>
        <taxon>Dacryopinax</taxon>
    </lineage>
</organism>
<evidence type="ECO:0000256" key="3">
    <source>
        <dbReference type="ARBA" id="ARBA00005179"/>
    </source>
</evidence>
<dbReference type="SUPFAM" id="SSF48264">
    <property type="entry name" value="Cytochrome P450"/>
    <property type="match status" value="1"/>
</dbReference>
<keyword evidence="9 14" id="KW-0560">Oxidoreductase</keyword>
<dbReference type="InterPro" id="IPR050364">
    <property type="entry name" value="Cytochrome_P450_fung"/>
</dbReference>
<dbReference type="Proteomes" id="UP000030653">
    <property type="component" value="Unassembled WGS sequence"/>
</dbReference>
<gene>
    <name evidence="15" type="ORF">DACRYDRAFT_117166</name>
</gene>
<protein>
    <submittedName>
        <fullName evidence="15">Cytochrome P450</fullName>
    </submittedName>
</protein>
<evidence type="ECO:0000256" key="7">
    <source>
        <dbReference type="ARBA" id="ARBA00022723"/>
    </source>
</evidence>
<dbReference type="InterPro" id="IPR017972">
    <property type="entry name" value="Cyt_P450_CS"/>
</dbReference>
<dbReference type="GO" id="GO:0005506">
    <property type="term" value="F:iron ion binding"/>
    <property type="evidence" value="ECO:0007669"/>
    <property type="project" value="InterPro"/>
</dbReference>
<dbReference type="OMA" id="AWWIAND"/>
<comment type="subcellular location">
    <subcellularLocation>
        <location evidence="2">Membrane</location>
    </subcellularLocation>
</comment>
<dbReference type="PANTHER" id="PTHR46300">
    <property type="entry name" value="P450, PUTATIVE (EUROFUNG)-RELATED-RELATED"/>
    <property type="match status" value="1"/>
</dbReference>
<evidence type="ECO:0000256" key="12">
    <source>
        <dbReference type="ARBA" id="ARBA00023136"/>
    </source>
</evidence>
<keyword evidence="12" id="KW-0472">Membrane</keyword>
<dbReference type="PANTHER" id="PTHR46300:SF2">
    <property type="entry name" value="CYTOCHROME P450 MONOOXYGENASE ALNH-RELATED"/>
    <property type="match status" value="1"/>
</dbReference>
<dbReference type="Pfam" id="PF00067">
    <property type="entry name" value="p450"/>
    <property type="match status" value="1"/>
</dbReference>
<comment type="cofactor">
    <cofactor evidence="1 13">
        <name>heme</name>
        <dbReference type="ChEBI" id="CHEBI:30413"/>
    </cofactor>
</comment>
<dbReference type="GeneID" id="63685394"/>
<dbReference type="HOGENOM" id="CLU_001570_2_3_1"/>
<dbReference type="InterPro" id="IPR002401">
    <property type="entry name" value="Cyt_P450_E_grp-I"/>
</dbReference>
<name>M5FY67_DACPD</name>
<evidence type="ECO:0000256" key="1">
    <source>
        <dbReference type="ARBA" id="ARBA00001971"/>
    </source>
</evidence>
<dbReference type="PRINTS" id="PR00385">
    <property type="entry name" value="P450"/>
</dbReference>
<comment type="similarity">
    <text evidence="4 14">Belongs to the cytochrome P450 family.</text>
</comment>
<keyword evidence="16" id="KW-1185">Reference proteome</keyword>
<dbReference type="GO" id="GO:0016020">
    <property type="term" value="C:membrane"/>
    <property type="evidence" value="ECO:0007669"/>
    <property type="project" value="UniProtKB-SubCell"/>
</dbReference>
<evidence type="ECO:0000313" key="16">
    <source>
        <dbReference type="Proteomes" id="UP000030653"/>
    </source>
</evidence>
<dbReference type="OrthoDB" id="2789670at2759"/>
<evidence type="ECO:0000256" key="10">
    <source>
        <dbReference type="ARBA" id="ARBA00023004"/>
    </source>
</evidence>
<dbReference type="STRING" id="1858805.M5FY67"/>
<evidence type="ECO:0000256" key="8">
    <source>
        <dbReference type="ARBA" id="ARBA00022989"/>
    </source>
</evidence>
<evidence type="ECO:0000256" key="14">
    <source>
        <dbReference type="RuleBase" id="RU000461"/>
    </source>
</evidence>
<keyword evidence="11 14" id="KW-0503">Monooxygenase</keyword>
<evidence type="ECO:0000313" key="15">
    <source>
        <dbReference type="EMBL" id="EJU00745.1"/>
    </source>
</evidence>
<dbReference type="InterPro" id="IPR001128">
    <property type="entry name" value="Cyt_P450"/>
</dbReference>
<feature type="binding site" description="axial binding residue" evidence="13">
    <location>
        <position position="466"/>
    </location>
    <ligand>
        <name>heme</name>
        <dbReference type="ChEBI" id="CHEBI:30413"/>
    </ligand>
    <ligandPart>
        <name>Fe</name>
        <dbReference type="ChEBI" id="CHEBI:18248"/>
    </ligandPart>
</feature>
<dbReference type="GO" id="GO:0004497">
    <property type="term" value="F:monooxygenase activity"/>
    <property type="evidence" value="ECO:0007669"/>
    <property type="project" value="UniProtKB-KW"/>
</dbReference>
<evidence type="ECO:0000256" key="11">
    <source>
        <dbReference type="ARBA" id="ARBA00023033"/>
    </source>
</evidence>
<dbReference type="GO" id="GO:0020037">
    <property type="term" value="F:heme binding"/>
    <property type="evidence" value="ECO:0007669"/>
    <property type="project" value="InterPro"/>
</dbReference>
<sequence length="540" mass="60738">MPFPPLFTCDRLHWRLFERYKIVAPYSITGNALMMNILTLCSSLSLLLVLALIRTNRLRSTRPLPPGPKGLPLIGSLLEIPSRLLFLKLVEWSNQSGPLISYKVLGQVIVVVSSAKAAGDILDRLSAKTSDRPRYIKAEYLTHNMDFGFVNRGAFWRTQRRAAHESLNVRAAKDFQLVQNEESRMLVEGLLLHPEIDIAKHIYRHSSSVAWRVIYGHEALKLEVDEPGLPSDSFFAPLLLAAVPGGSIVDILPFLHPLISRSKFIRRYSDEWYERASAFFVKAHVAPQVEGMPSLSAKLKELGEKIGMSGDEDCGWLGGTLYIAAQDTTATSLKWFLIAMLLHPQAAAAVRRQLDQVVGNRFPTFEDMDNLSHIHAIIKEVLRWRPPTPTGVPHAASEDIMYDKYLIPKGAILIANSWSIGRDPSMYPDGETFDPSRFLDEQGDIKPSSPDSHDNYPVFGHGRRICVGKTLAINTLLIAVARLLWAFEFEPVRDEHGQLLPDPMKFRDNGLTVWPAEFQIRLVPRFPDLLDRLDVSPEEG</sequence>
<accession>M5FY67</accession>
<keyword evidence="7 13" id="KW-0479">Metal-binding</keyword>
<evidence type="ECO:0000256" key="5">
    <source>
        <dbReference type="ARBA" id="ARBA00022617"/>
    </source>
</evidence>
<keyword evidence="10 13" id="KW-0408">Iron</keyword>